<feature type="transmembrane region" description="Helical" evidence="7">
    <location>
        <begin position="302"/>
        <end position="323"/>
    </location>
</feature>
<dbReference type="PANTHER" id="PTHR43744:SF12">
    <property type="entry name" value="ABC TRANSPORTER PERMEASE PROTEIN MG189-RELATED"/>
    <property type="match status" value="1"/>
</dbReference>
<evidence type="ECO:0000313" key="10">
    <source>
        <dbReference type="Proteomes" id="UP000673394"/>
    </source>
</evidence>
<keyword evidence="10" id="KW-1185">Reference proteome</keyword>
<evidence type="ECO:0000256" key="7">
    <source>
        <dbReference type="RuleBase" id="RU363032"/>
    </source>
</evidence>
<protein>
    <submittedName>
        <fullName evidence="9">Carbohydrate ABC transporter permease</fullName>
    </submittedName>
</protein>
<dbReference type="Gene3D" id="1.10.3720.10">
    <property type="entry name" value="MetI-like"/>
    <property type="match status" value="1"/>
</dbReference>
<keyword evidence="3" id="KW-1003">Cell membrane</keyword>
<keyword evidence="6 7" id="KW-0472">Membrane</keyword>
<dbReference type="RefSeq" id="WP_210656695.1">
    <property type="nucleotide sequence ID" value="NZ_JAGKSP010000002.1"/>
</dbReference>
<feature type="transmembrane region" description="Helical" evidence="7">
    <location>
        <begin position="344"/>
        <end position="369"/>
    </location>
</feature>
<dbReference type="PANTHER" id="PTHR43744">
    <property type="entry name" value="ABC TRANSPORTER PERMEASE PROTEIN MG189-RELATED-RELATED"/>
    <property type="match status" value="1"/>
</dbReference>
<evidence type="ECO:0000256" key="1">
    <source>
        <dbReference type="ARBA" id="ARBA00004651"/>
    </source>
</evidence>
<comment type="caution">
    <text evidence="9">The sequence shown here is derived from an EMBL/GenBank/DDBJ whole genome shotgun (WGS) entry which is preliminary data.</text>
</comment>
<dbReference type="Pfam" id="PF00528">
    <property type="entry name" value="BPD_transp_1"/>
    <property type="match status" value="1"/>
</dbReference>
<sequence>MRPNRIVEKGERKLDIASYLVTIVFVVLGLLPLVWLLVTSIMDNESIESTTPKFLPRIPHTIELTLDYSGIRNQEQTFYEKDAMKAIWYPWRAFMRDNIGEITVTGVKDGLKLYKAKTTAAEFYVGQPFIVSTDRFTDKIMNTKLTQIRERRLSDFTWYGISEGEAYRVQPNLSDDPLSTQLRAYFDESGLLNGKVVEMEQSRNWLRLFDSFRSLNLLAVETAGSLGFYHFFMNSLIICLAVIAWQLFFGALSSYALSQLIPNRRVRFIVLMYFLATIMIPSVSVLIPQYLLMQKLGLVDNIWAIVLPHFAWGFVIFLFKGFFDQLPKELLQAARVDGASELRTFLRIVVPMSVPVFTIVAVLTFIPVWNDFLWPYVVSRSPHNWTFTVAMNDMQSGQNPRPNWISASGVISILPLLLVFMGTQGALEKGILFSGVKG</sequence>
<dbReference type="CDD" id="cd06261">
    <property type="entry name" value="TM_PBP2"/>
    <property type="match status" value="1"/>
</dbReference>
<evidence type="ECO:0000259" key="8">
    <source>
        <dbReference type="PROSITE" id="PS50928"/>
    </source>
</evidence>
<keyword evidence="5 7" id="KW-1133">Transmembrane helix</keyword>
<gene>
    <name evidence="9" type="ORF">I8J30_07120</name>
</gene>
<evidence type="ECO:0000256" key="5">
    <source>
        <dbReference type="ARBA" id="ARBA00022989"/>
    </source>
</evidence>
<feature type="domain" description="ABC transmembrane type-1" evidence="8">
    <location>
        <begin position="232"/>
        <end position="423"/>
    </location>
</feature>
<evidence type="ECO:0000256" key="3">
    <source>
        <dbReference type="ARBA" id="ARBA00022475"/>
    </source>
</evidence>
<reference evidence="9 10" key="1">
    <citation type="submission" date="2021-04" db="EMBL/GenBank/DDBJ databases">
        <title>Paenibacillus sp. DLE-14 whole genome sequence.</title>
        <authorList>
            <person name="Ham Y.J."/>
        </authorList>
    </citation>
    <scope>NUCLEOTIDE SEQUENCE [LARGE SCALE GENOMIC DNA]</scope>
    <source>
        <strain evidence="9 10">DLE-14</strain>
    </source>
</reference>
<evidence type="ECO:0000256" key="6">
    <source>
        <dbReference type="ARBA" id="ARBA00023136"/>
    </source>
</evidence>
<comment type="subcellular location">
    <subcellularLocation>
        <location evidence="1 7">Cell membrane</location>
        <topology evidence="1 7">Multi-pass membrane protein</topology>
    </subcellularLocation>
</comment>
<keyword evidence="2 7" id="KW-0813">Transport</keyword>
<keyword evidence="4 7" id="KW-0812">Transmembrane</keyword>
<feature type="transmembrane region" description="Helical" evidence="7">
    <location>
        <begin position="269"/>
        <end position="290"/>
    </location>
</feature>
<comment type="similarity">
    <text evidence="7">Belongs to the binding-protein-dependent transport system permease family.</text>
</comment>
<proteinExistence type="inferred from homology"/>
<dbReference type="SUPFAM" id="SSF161098">
    <property type="entry name" value="MetI-like"/>
    <property type="match status" value="1"/>
</dbReference>
<evidence type="ECO:0000256" key="2">
    <source>
        <dbReference type="ARBA" id="ARBA00022448"/>
    </source>
</evidence>
<dbReference type="EMBL" id="JAGKSP010000002">
    <property type="protein sequence ID" value="MBP3962475.1"/>
    <property type="molecule type" value="Genomic_DNA"/>
</dbReference>
<organism evidence="9 10">
    <name type="scientific">Paenibacillus lignilyticus</name>
    <dbReference type="NCBI Taxonomy" id="1172615"/>
    <lineage>
        <taxon>Bacteria</taxon>
        <taxon>Bacillati</taxon>
        <taxon>Bacillota</taxon>
        <taxon>Bacilli</taxon>
        <taxon>Bacillales</taxon>
        <taxon>Paenibacillaceae</taxon>
        <taxon>Paenibacillus</taxon>
    </lineage>
</organism>
<feature type="transmembrane region" description="Helical" evidence="7">
    <location>
        <begin position="404"/>
        <end position="427"/>
    </location>
</feature>
<dbReference type="InterPro" id="IPR035906">
    <property type="entry name" value="MetI-like_sf"/>
</dbReference>
<accession>A0ABS5C9H1</accession>
<dbReference type="Proteomes" id="UP000673394">
    <property type="component" value="Unassembled WGS sequence"/>
</dbReference>
<evidence type="ECO:0000256" key="4">
    <source>
        <dbReference type="ARBA" id="ARBA00022692"/>
    </source>
</evidence>
<dbReference type="PROSITE" id="PS50928">
    <property type="entry name" value="ABC_TM1"/>
    <property type="match status" value="1"/>
</dbReference>
<name>A0ABS5C9H1_9BACL</name>
<feature type="transmembrane region" description="Helical" evidence="7">
    <location>
        <begin position="16"/>
        <end position="38"/>
    </location>
</feature>
<evidence type="ECO:0000313" key="9">
    <source>
        <dbReference type="EMBL" id="MBP3962475.1"/>
    </source>
</evidence>
<feature type="transmembrane region" description="Helical" evidence="7">
    <location>
        <begin position="235"/>
        <end position="257"/>
    </location>
</feature>
<dbReference type="InterPro" id="IPR000515">
    <property type="entry name" value="MetI-like"/>
</dbReference>